<comment type="caution">
    <text evidence="1">The sequence shown here is derived from an EMBL/GenBank/DDBJ whole genome shotgun (WGS) entry which is preliminary data.</text>
</comment>
<protein>
    <submittedName>
        <fullName evidence="1">Uncharacterized protein</fullName>
    </submittedName>
</protein>
<accession>A0A5M3W8X5</accession>
<reference evidence="1 2" key="1">
    <citation type="submission" date="2019-10" db="EMBL/GenBank/DDBJ databases">
        <title>Whole genome shotgun sequence of Acrocarpospora corrugata NBRC 13972.</title>
        <authorList>
            <person name="Ichikawa N."/>
            <person name="Kimura A."/>
            <person name="Kitahashi Y."/>
            <person name="Komaki H."/>
            <person name="Oguchi A."/>
        </authorList>
    </citation>
    <scope>NUCLEOTIDE SEQUENCE [LARGE SCALE GENOMIC DNA]</scope>
    <source>
        <strain evidence="1 2">NBRC 13972</strain>
    </source>
</reference>
<dbReference type="AlphaFoldDB" id="A0A5M3W8X5"/>
<sequence length="67" mass="6960">MPDITLVPIASGALLPHFRDLPALRASGTTHPTIPRIHGLAQEPARAALGQQRHVPAGPVADRLTGG</sequence>
<evidence type="ECO:0000313" key="2">
    <source>
        <dbReference type="Proteomes" id="UP000334990"/>
    </source>
</evidence>
<dbReference type="EMBL" id="BLAD01000103">
    <property type="protein sequence ID" value="GES05525.1"/>
    <property type="molecule type" value="Genomic_DNA"/>
</dbReference>
<dbReference type="Proteomes" id="UP000334990">
    <property type="component" value="Unassembled WGS sequence"/>
</dbReference>
<keyword evidence="2" id="KW-1185">Reference proteome</keyword>
<proteinExistence type="predicted"/>
<name>A0A5M3W8X5_9ACTN</name>
<gene>
    <name evidence="1" type="ORF">Acor_75930</name>
</gene>
<evidence type="ECO:0000313" key="1">
    <source>
        <dbReference type="EMBL" id="GES05525.1"/>
    </source>
</evidence>
<organism evidence="1 2">
    <name type="scientific">Acrocarpospora corrugata</name>
    <dbReference type="NCBI Taxonomy" id="35763"/>
    <lineage>
        <taxon>Bacteria</taxon>
        <taxon>Bacillati</taxon>
        <taxon>Actinomycetota</taxon>
        <taxon>Actinomycetes</taxon>
        <taxon>Streptosporangiales</taxon>
        <taxon>Streptosporangiaceae</taxon>
        <taxon>Acrocarpospora</taxon>
    </lineage>
</organism>